<keyword evidence="5 6" id="KW-0413">Isomerase</keyword>
<dbReference type="Gene3D" id="6.10.140.970">
    <property type="match status" value="1"/>
</dbReference>
<dbReference type="Gene3D" id="3.10.50.40">
    <property type="match status" value="2"/>
</dbReference>
<dbReference type="EMBL" id="WAAU01000031">
    <property type="protein sequence ID" value="KAB1153615.1"/>
    <property type="molecule type" value="Genomic_DNA"/>
</dbReference>
<protein>
    <recommendedName>
        <fullName evidence="2">peptidylprolyl isomerase</fullName>
        <ecNumber evidence="2">5.2.1.8</ecNumber>
    </recommendedName>
</protein>
<reference evidence="8 9" key="1">
    <citation type="submission" date="2019-09" db="EMBL/GenBank/DDBJ databases">
        <authorList>
            <person name="Cao W.R."/>
        </authorList>
    </citation>
    <scope>NUCLEOTIDE SEQUENCE [LARGE SCALE GENOMIC DNA]</scope>
    <source>
        <strain evidence="9">a4</strain>
    </source>
</reference>
<proteinExistence type="predicted"/>
<dbReference type="PANTHER" id="PTHR47245">
    <property type="entry name" value="PEPTIDYLPROLYL ISOMERASE"/>
    <property type="match status" value="1"/>
</dbReference>
<feature type="domain" description="PpiC" evidence="7">
    <location>
        <begin position="119"/>
        <end position="221"/>
    </location>
</feature>
<evidence type="ECO:0000256" key="2">
    <source>
        <dbReference type="ARBA" id="ARBA00013194"/>
    </source>
</evidence>
<dbReference type="SUPFAM" id="SSF54534">
    <property type="entry name" value="FKBP-like"/>
    <property type="match status" value="2"/>
</dbReference>
<organism evidence="8 9">
    <name type="scientific">Tenacibaculum aiptasiae</name>
    <dbReference type="NCBI Taxonomy" id="426481"/>
    <lineage>
        <taxon>Bacteria</taxon>
        <taxon>Pseudomonadati</taxon>
        <taxon>Bacteroidota</taxon>
        <taxon>Flavobacteriia</taxon>
        <taxon>Flavobacteriales</taxon>
        <taxon>Flavobacteriaceae</taxon>
        <taxon>Tenacibaculum</taxon>
    </lineage>
</organism>
<dbReference type="AlphaFoldDB" id="A0A7J5A7W9"/>
<dbReference type="EC" id="5.2.1.8" evidence="2"/>
<keyword evidence="3" id="KW-0732">Signal</keyword>
<evidence type="ECO:0000313" key="8">
    <source>
        <dbReference type="EMBL" id="KAB1153615.1"/>
    </source>
</evidence>
<keyword evidence="4 6" id="KW-0697">Rotamase</keyword>
<sequence>MRKQFLYFFVCFVSSMSFAQKDKELFRINNEPVMVSEFKQVYEKNLAVLEDEASKDIDNYLELYINYKLKVKEAYKLKLDTLKTYKRELEGYKNQLIAPYLQDNDYLKKLIKEAYDRTKNEVRASHILIKYPKKMEEKDSLVLYKKISDIRNRILSGESFEKVAKEVSEDPSAQINGGDLGYFKAFTMVYPFEEAAYKTKVGEVSKPFKTRFGYHILKTTGKRESKGEFEVAHILIKASKGDKEKINSIYKKLKSGASFEKLAQEYSEDKGTATLGGKLPKFGTGKMVESFEEAVRKLKEEGSYSKPFKTRYGWHIVKLLKKYPVGSFEEIKSELTRKMKKSNRAGLSKQAVLNKLKREYKIKENKNALKVFFNTNTHVLETQDLKEVLFTINKNKKILQKDFMNFIGHRHSHDVNDLYEKFKDIEIITYFKDDLVHKEPAYRNVLLEYKEGLLLFDLMQKKIWNRASKDTLELKKMYELNKEKYKNKKFEEVRGHIMNDYQKKLEKEWVENLRENNKIIVKERELKKFKKIFNQ</sequence>
<evidence type="ECO:0000256" key="3">
    <source>
        <dbReference type="ARBA" id="ARBA00022729"/>
    </source>
</evidence>
<evidence type="ECO:0000256" key="5">
    <source>
        <dbReference type="ARBA" id="ARBA00023235"/>
    </source>
</evidence>
<evidence type="ECO:0000256" key="4">
    <source>
        <dbReference type="ARBA" id="ARBA00023110"/>
    </source>
</evidence>
<dbReference type="InterPro" id="IPR000297">
    <property type="entry name" value="PPIase_PpiC"/>
</dbReference>
<dbReference type="RefSeq" id="WP_150901154.1">
    <property type="nucleotide sequence ID" value="NZ_WAAU01000031.1"/>
</dbReference>
<feature type="domain" description="PpiC" evidence="7">
    <location>
        <begin position="226"/>
        <end position="321"/>
    </location>
</feature>
<dbReference type="InterPro" id="IPR023058">
    <property type="entry name" value="PPIase_PpiC_CS"/>
</dbReference>
<evidence type="ECO:0000259" key="7">
    <source>
        <dbReference type="PROSITE" id="PS50198"/>
    </source>
</evidence>
<dbReference type="PROSITE" id="PS01096">
    <property type="entry name" value="PPIC_PPIASE_1"/>
    <property type="match status" value="1"/>
</dbReference>
<comment type="caution">
    <text evidence="8">The sequence shown here is derived from an EMBL/GenBank/DDBJ whole genome shotgun (WGS) entry which is preliminary data.</text>
</comment>
<evidence type="ECO:0000313" key="9">
    <source>
        <dbReference type="Proteomes" id="UP000467305"/>
    </source>
</evidence>
<dbReference type="Proteomes" id="UP000467305">
    <property type="component" value="Unassembled WGS sequence"/>
</dbReference>
<dbReference type="InterPro" id="IPR046357">
    <property type="entry name" value="PPIase_dom_sf"/>
</dbReference>
<comment type="catalytic activity">
    <reaction evidence="1">
        <text>[protein]-peptidylproline (omega=180) = [protein]-peptidylproline (omega=0)</text>
        <dbReference type="Rhea" id="RHEA:16237"/>
        <dbReference type="Rhea" id="RHEA-COMP:10747"/>
        <dbReference type="Rhea" id="RHEA-COMP:10748"/>
        <dbReference type="ChEBI" id="CHEBI:83833"/>
        <dbReference type="ChEBI" id="CHEBI:83834"/>
        <dbReference type="EC" id="5.2.1.8"/>
    </reaction>
</comment>
<dbReference type="GO" id="GO:0003755">
    <property type="term" value="F:peptidyl-prolyl cis-trans isomerase activity"/>
    <property type="evidence" value="ECO:0007669"/>
    <property type="project" value="UniProtKB-KW"/>
</dbReference>
<evidence type="ECO:0000256" key="1">
    <source>
        <dbReference type="ARBA" id="ARBA00000971"/>
    </source>
</evidence>
<keyword evidence="9" id="KW-1185">Reference proteome</keyword>
<evidence type="ECO:0000256" key="6">
    <source>
        <dbReference type="PROSITE-ProRule" id="PRU00278"/>
    </source>
</evidence>
<dbReference type="PROSITE" id="PS50198">
    <property type="entry name" value="PPIC_PPIASE_2"/>
    <property type="match status" value="2"/>
</dbReference>
<gene>
    <name evidence="8" type="ORF">F7018_16230</name>
</gene>
<dbReference type="Pfam" id="PF00639">
    <property type="entry name" value="Rotamase"/>
    <property type="match status" value="1"/>
</dbReference>
<dbReference type="OrthoDB" id="14196at2"/>
<dbReference type="Pfam" id="PF13616">
    <property type="entry name" value="Rotamase_3"/>
    <property type="match status" value="1"/>
</dbReference>
<name>A0A7J5A7W9_9FLAO</name>
<accession>A0A7J5A7W9</accession>
<dbReference type="PANTHER" id="PTHR47245:SF1">
    <property type="entry name" value="FOLDASE PROTEIN PRSA"/>
    <property type="match status" value="1"/>
</dbReference>
<dbReference type="InterPro" id="IPR050245">
    <property type="entry name" value="PrsA_foldase"/>
</dbReference>